<evidence type="ECO:0000313" key="2">
    <source>
        <dbReference type="Proteomes" id="UP000256345"/>
    </source>
</evidence>
<evidence type="ECO:0008006" key="3">
    <source>
        <dbReference type="Google" id="ProtNLM"/>
    </source>
</evidence>
<accession>A0ABX9JK29</accession>
<reference evidence="1 2" key="1">
    <citation type="submission" date="2018-08" db="EMBL/GenBank/DDBJ databases">
        <title>Genomic Encyclopedia of Archaeal and Bacterial Type Strains, Phase II (KMG-II): from individual species to whole genera.</title>
        <authorList>
            <person name="Goeker M."/>
        </authorList>
    </citation>
    <scope>NUCLEOTIDE SEQUENCE [LARGE SCALE GENOMIC DNA]</scope>
    <source>
        <strain evidence="1 2">DSM 2261</strain>
    </source>
</reference>
<proteinExistence type="predicted"/>
<dbReference type="EMBL" id="QUMU01000041">
    <property type="protein sequence ID" value="REG14181.1"/>
    <property type="molecule type" value="Genomic_DNA"/>
</dbReference>
<sequence length="69" mass="7434">MYSESAMAFIIFRAFKSMPGLSVPPPTQEAEPSVLHAVIPGHYACNCCGTVLENGEPPSHSCDRCGTRH</sequence>
<organism evidence="1 2">
    <name type="scientific">Archangium gephyra</name>
    <dbReference type="NCBI Taxonomy" id="48"/>
    <lineage>
        <taxon>Bacteria</taxon>
        <taxon>Pseudomonadati</taxon>
        <taxon>Myxococcota</taxon>
        <taxon>Myxococcia</taxon>
        <taxon>Myxococcales</taxon>
        <taxon>Cystobacterineae</taxon>
        <taxon>Archangiaceae</taxon>
        <taxon>Archangium</taxon>
    </lineage>
</organism>
<evidence type="ECO:0000313" key="1">
    <source>
        <dbReference type="EMBL" id="REG14181.1"/>
    </source>
</evidence>
<comment type="caution">
    <text evidence="1">The sequence shown here is derived from an EMBL/GenBank/DDBJ whole genome shotgun (WGS) entry which is preliminary data.</text>
</comment>
<dbReference type="Proteomes" id="UP000256345">
    <property type="component" value="Unassembled WGS sequence"/>
</dbReference>
<protein>
    <recommendedName>
        <fullName evidence="3">Rubrerythrin-like domain-containing protein</fullName>
    </recommendedName>
</protein>
<gene>
    <name evidence="1" type="ORF">ATI61_1411</name>
</gene>
<name>A0ABX9JK29_9BACT</name>
<keyword evidence="2" id="KW-1185">Reference proteome</keyword>